<keyword evidence="3" id="KW-1185">Reference proteome</keyword>
<dbReference type="InterPro" id="IPR013324">
    <property type="entry name" value="RNA_pol_sigma_r3/r4-like"/>
</dbReference>
<dbReference type="EMBL" id="VIVN01000001">
    <property type="protein sequence ID" value="TWE08768.1"/>
    <property type="molecule type" value="Genomic_DNA"/>
</dbReference>
<dbReference type="Pfam" id="PF04545">
    <property type="entry name" value="Sigma70_r4"/>
    <property type="match status" value="1"/>
</dbReference>
<dbReference type="AlphaFoldDB" id="A0A561DZH0"/>
<name>A0A561DZH0_9BACI</name>
<organism evidence="2 3">
    <name type="scientific">Neobacillus bataviensis</name>
    <dbReference type="NCBI Taxonomy" id="220685"/>
    <lineage>
        <taxon>Bacteria</taxon>
        <taxon>Bacillati</taxon>
        <taxon>Bacillota</taxon>
        <taxon>Bacilli</taxon>
        <taxon>Bacillales</taxon>
        <taxon>Bacillaceae</taxon>
        <taxon>Neobacillus</taxon>
    </lineage>
</organism>
<evidence type="ECO:0000313" key="3">
    <source>
        <dbReference type="Proteomes" id="UP000319671"/>
    </source>
</evidence>
<dbReference type="SUPFAM" id="SSF88659">
    <property type="entry name" value="Sigma3 and sigma4 domains of RNA polymerase sigma factors"/>
    <property type="match status" value="1"/>
</dbReference>
<dbReference type="GO" id="GO:0006352">
    <property type="term" value="P:DNA-templated transcription initiation"/>
    <property type="evidence" value="ECO:0007669"/>
    <property type="project" value="InterPro"/>
</dbReference>
<dbReference type="RefSeq" id="WP_261380576.1">
    <property type="nucleotide sequence ID" value="NZ_VIVN01000001.1"/>
</dbReference>
<accession>A0A561DZH0</accession>
<comment type="caution">
    <text evidence="2">The sequence shown here is derived from an EMBL/GenBank/DDBJ whole genome shotgun (WGS) entry which is preliminary data.</text>
</comment>
<feature type="domain" description="RNA polymerase sigma-70 region 4" evidence="1">
    <location>
        <begin position="62"/>
        <end position="110"/>
    </location>
</feature>
<dbReference type="GO" id="GO:0003700">
    <property type="term" value="F:DNA-binding transcription factor activity"/>
    <property type="evidence" value="ECO:0007669"/>
    <property type="project" value="InterPro"/>
</dbReference>
<protein>
    <submittedName>
        <fullName evidence="2">Sigma-70-like protein</fullName>
    </submittedName>
</protein>
<dbReference type="InterPro" id="IPR007630">
    <property type="entry name" value="RNA_pol_sigma70_r4"/>
</dbReference>
<reference evidence="2 3" key="1">
    <citation type="submission" date="2019-06" db="EMBL/GenBank/DDBJ databases">
        <title>Sorghum-associated microbial communities from plants grown in Nebraska, USA.</title>
        <authorList>
            <person name="Schachtman D."/>
        </authorList>
    </citation>
    <scope>NUCLEOTIDE SEQUENCE [LARGE SCALE GENOMIC DNA]</scope>
    <source>
        <strain evidence="2 3">2482</strain>
    </source>
</reference>
<dbReference type="InterPro" id="IPR036388">
    <property type="entry name" value="WH-like_DNA-bd_sf"/>
</dbReference>
<evidence type="ECO:0000259" key="1">
    <source>
        <dbReference type="Pfam" id="PF04545"/>
    </source>
</evidence>
<dbReference type="Gene3D" id="1.10.10.10">
    <property type="entry name" value="Winged helix-like DNA-binding domain superfamily/Winged helix DNA-binding domain"/>
    <property type="match status" value="1"/>
</dbReference>
<evidence type="ECO:0000313" key="2">
    <source>
        <dbReference type="EMBL" id="TWE08768.1"/>
    </source>
</evidence>
<gene>
    <name evidence="2" type="ORF">FB550_101796</name>
</gene>
<sequence length="121" mass="14197">MNVKSELTRNDVIFFMDMIDSVWSPNFKPQIFKQKPYYKILNQKNSDDYKRFLGVYKAIRHVLTERELTVLDEIYGVDKEGSQLKTIAAILNISPERVRQISKEAENKLAKKLLSQIKKCN</sequence>
<dbReference type="Proteomes" id="UP000319671">
    <property type="component" value="Unassembled WGS sequence"/>
</dbReference>
<proteinExistence type="predicted"/>